<comment type="caution">
    <text evidence="1">The sequence shown here is derived from an EMBL/GenBank/DDBJ whole genome shotgun (WGS) entry which is preliminary data.</text>
</comment>
<organism evidence="1">
    <name type="scientific">marine sediment metagenome</name>
    <dbReference type="NCBI Taxonomy" id="412755"/>
    <lineage>
        <taxon>unclassified sequences</taxon>
        <taxon>metagenomes</taxon>
        <taxon>ecological metagenomes</taxon>
    </lineage>
</organism>
<dbReference type="SUPFAM" id="SSF52935">
    <property type="entry name" value="PK C-terminal domain-like"/>
    <property type="match status" value="1"/>
</dbReference>
<dbReference type="Gene3D" id="3.40.1380.20">
    <property type="entry name" value="Pyruvate kinase, C-terminal domain"/>
    <property type="match status" value="1"/>
</dbReference>
<dbReference type="AlphaFoldDB" id="A0A0F9EJ49"/>
<feature type="non-terminal residue" evidence="1">
    <location>
        <position position="1"/>
    </location>
</feature>
<dbReference type="InterPro" id="IPR036918">
    <property type="entry name" value="Pyrv_Knase_C_sf"/>
</dbReference>
<evidence type="ECO:0000313" key="1">
    <source>
        <dbReference type="EMBL" id="KKL66301.1"/>
    </source>
</evidence>
<sequence>FSITVVTYHCGFREPFKKVMPDEVQNDLEEKGATVVSATHALSGVERSIAKKFSGIYPALLIADTLRLFGHGTKVAVEISIMAADAGALSGGDIISIGGTGRGADSALVIKPANQSDLFDMRIREVICKPRSF</sequence>
<accession>A0A0F9EJ49</accession>
<dbReference type="EMBL" id="LAZR01027251">
    <property type="protein sequence ID" value="KKL66301.1"/>
    <property type="molecule type" value="Genomic_DNA"/>
</dbReference>
<proteinExistence type="predicted"/>
<protein>
    <recommendedName>
        <fullName evidence="2">Pyruvate kinase C-terminal domain-containing protein</fullName>
    </recommendedName>
</protein>
<name>A0A0F9EJ49_9ZZZZ</name>
<gene>
    <name evidence="1" type="ORF">LCGC14_2146330</name>
</gene>
<evidence type="ECO:0008006" key="2">
    <source>
        <dbReference type="Google" id="ProtNLM"/>
    </source>
</evidence>
<reference evidence="1" key="1">
    <citation type="journal article" date="2015" name="Nature">
        <title>Complex archaea that bridge the gap between prokaryotes and eukaryotes.</title>
        <authorList>
            <person name="Spang A."/>
            <person name="Saw J.H."/>
            <person name="Jorgensen S.L."/>
            <person name="Zaremba-Niedzwiedzka K."/>
            <person name="Martijn J."/>
            <person name="Lind A.E."/>
            <person name="van Eijk R."/>
            <person name="Schleper C."/>
            <person name="Guy L."/>
            <person name="Ettema T.J."/>
        </authorList>
    </citation>
    <scope>NUCLEOTIDE SEQUENCE</scope>
</reference>